<reference evidence="4 5" key="1">
    <citation type="submission" date="2017-12" db="EMBL/GenBank/DDBJ databases">
        <title>Sequencing the genomes of 1000 Actinobacteria strains.</title>
        <authorList>
            <person name="Klenk H.-P."/>
        </authorList>
    </citation>
    <scope>NUCLEOTIDE SEQUENCE [LARGE SCALE GENOMIC DNA]</scope>
    <source>
        <strain evidence="4 5">DSM 45165</strain>
    </source>
</reference>
<name>A0A2N3WAC0_9PSEU</name>
<feature type="region of interest" description="Disordered" evidence="1">
    <location>
        <begin position="289"/>
        <end position="368"/>
    </location>
</feature>
<sequence>MSGPRTNFAGYTHQQLYAMLQAGDPTTARAAAEQWNSASRGLYDQAENLSDQLTDFSSSWTGGAADQYRTMMTDLVGGIRKVAVTAQGMRDMLEDAADALVKAKAEMPPPVAVPDVSPADVALAVNPPLLPPDTPPATIIAATQQRQQAIANVEAQQQAANAAGSAHAKAIVVMNNLATNYDTAEDSIPVSPNAAAPPPKQLPGGGASTGGTGAGSIGAIGNSPDGGTAVGAPIDSHPLPTDGGQLPGAEPGQPGQTSAGSPLFGDMFTAGLAAASAAAFGRFGSIMPKVPSWASGKNDKNDKKDQDGKKGDEPVVPPGTKLGAGAGPAGGGGGGIPVGGGEAPSIDGGGIPSGGGLSGSGEAPAAHSGLAGNAPSNVLSGLAGGAAGAAGAAAKSAMPMMPMMPMGMGAGADLGSGRRIPAWLVETENVWGQQAPVAPSVIGEEPADQP</sequence>
<gene>
    <name evidence="4" type="ORF">ATK30_1572</name>
    <name evidence="3" type="ORF">H5411_30990</name>
</gene>
<dbReference type="RefSeq" id="WP_101434974.1">
    <property type="nucleotide sequence ID" value="NZ_JACJHR010000056.1"/>
</dbReference>
<accession>A0A8E2B916</accession>
<dbReference type="Proteomes" id="UP000233750">
    <property type="component" value="Unassembled WGS sequence"/>
</dbReference>
<dbReference type="AlphaFoldDB" id="A0A2N3WAC0"/>
<dbReference type="Gene3D" id="1.20.1260.20">
    <property type="entry name" value="PPE superfamily"/>
    <property type="match status" value="1"/>
</dbReference>
<comment type="caution">
    <text evidence="4">The sequence shown here is derived from an EMBL/GenBank/DDBJ whole genome shotgun (WGS) entry which is preliminary data.</text>
</comment>
<dbReference type="OrthoDB" id="3638715at2"/>
<feature type="region of interest" description="Disordered" evidence="1">
    <location>
        <begin position="188"/>
        <end position="263"/>
    </location>
</feature>
<evidence type="ECO:0000313" key="5">
    <source>
        <dbReference type="Proteomes" id="UP000233750"/>
    </source>
</evidence>
<accession>A0A2N3WAC0</accession>
<feature type="compositionally biased region" description="Gly residues" evidence="1">
    <location>
        <begin position="203"/>
        <end position="218"/>
    </location>
</feature>
<keyword evidence="5" id="KW-1185">Reference proteome</keyword>
<dbReference type="Proteomes" id="UP000550260">
    <property type="component" value="Unassembled WGS sequence"/>
</dbReference>
<feature type="compositionally biased region" description="Basic and acidic residues" evidence="1">
    <location>
        <begin position="297"/>
        <end position="313"/>
    </location>
</feature>
<feature type="compositionally biased region" description="Gly residues" evidence="1">
    <location>
        <begin position="322"/>
        <end position="359"/>
    </location>
</feature>
<dbReference type="EMBL" id="JACJHR010000056">
    <property type="protein sequence ID" value="MBB2503553.1"/>
    <property type="molecule type" value="Genomic_DNA"/>
</dbReference>
<dbReference type="Pfam" id="PF25547">
    <property type="entry name" value="WXG100_2"/>
    <property type="match status" value="1"/>
</dbReference>
<reference evidence="3 6" key="2">
    <citation type="submission" date="2020-08" db="EMBL/GenBank/DDBJ databases">
        <title>Amycolatopsis echigonensis JCM 21831.</title>
        <authorList>
            <person name="Tedsree N."/>
            <person name="Kuncharoen N."/>
            <person name="Likhitwitayawuid K."/>
            <person name="Tanasupawat S."/>
        </authorList>
    </citation>
    <scope>NUCLEOTIDE SEQUENCE [LARGE SCALE GENOMIC DNA]</scope>
    <source>
        <strain evidence="3 6">JCM 21831</strain>
    </source>
</reference>
<dbReference type="SUPFAM" id="SSF140459">
    <property type="entry name" value="PE/PPE dimer-like"/>
    <property type="match status" value="1"/>
</dbReference>
<dbReference type="EMBL" id="PJMY01000003">
    <property type="protein sequence ID" value="PKV90820.1"/>
    <property type="molecule type" value="Genomic_DNA"/>
</dbReference>
<organism evidence="4 5">
    <name type="scientific">Amycolatopsis echigonensis</name>
    <dbReference type="NCBI Taxonomy" id="2576905"/>
    <lineage>
        <taxon>Bacteria</taxon>
        <taxon>Bacillati</taxon>
        <taxon>Actinomycetota</taxon>
        <taxon>Actinomycetes</taxon>
        <taxon>Pseudonocardiales</taxon>
        <taxon>Pseudonocardiaceae</taxon>
        <taxon>Amycolatopsis</taxon>
    </lineage>
</organism>
<evidence type="ECO:0000313" key="3">
    <source>
        <dbReference type="EMBL" id="MBB2503553.1"/>
    </source>
</evidence>
<dbReference type="InterPro" id="IPR057746">
    <property type="entry name" value="CpnT-like_N"/>
</dbReference>
<dbReference type="InterPro" id="IPR038332">
    <property type="entry name" value="PPE_sf"/>
</dbReference>
<evidence type="ECO:0000256" key="1">
    <source>
        <dbReference type="SAM" id="MobiDB-lite"/>
    </source>
</evidence>
<evidence type="ECO:0000313" key="6">
    <source>
        <dbReference type="Proteomes" id="UP000550260"/>
    </source>
</evidence>
<evidence type="ECO:0000313" key="4">
    <source>
        <dbReference type="EMBL" id="PKV90820.1"/>
    </source>
</evidence>
<feature type="domain" description="Outer membrane channel protein CpnT-like N-terminal" evidence="2">
    <location>
        <begin position="23"/>
        <end position="151"/>
    </location>
</feature>
<evidence type="ECO:0000259" key="2">
    <source>
        <dbReference type="Pfam" id="PF25547"/>
    </source>
</evidence>
<protein>
    <submittedName>
        <fullName evidence="4">PPE family protein</fullName>
    </submittedName>
    <submittedName>
        <fullName evidence="3">WXG100 family type VII secretion target</fullName>
    </submittedName>
</protein>
<proteinExistence type="predicted"/>